<dbReference type="AlphaFoldDB" id="A0A194VUN2"/>
<feature type="coiled-coil region" evidence="1">
    <location>
        <begin position="315"/>
        <end position="356"/>
    </location>
</feature>
<dbReference type="Gene3D" id="1.10.287.540">
    <property type="entry name" value="Helix hairpin bin"/>
    <property type="match status" value="1"/>
</dbReference>
<dbReference type="SMR" id="A0A194VUN2"/>
<organism evidence="3 4">
    <name type="scientific">Cytospora mali</name>
    <name type="common">Apple Valsa canker fungus</name>
    <name type="synonym">Valsa mali</name>
    <dbReference type="NCBI Taxonomy" id="578113"/>
    <lineage>
        <taxon>Eukaryota</taxon>
        <taxon>Fungi</taxon>
        <taxon>Dikarya</taxon>
        <taxon>Ascomycota</taxon>
        <taxon>Pezizomycotina</taxon>
        <taxon>Sordariomycetes</taxon>
        <taxon>Sordariomycetidae</taxon>
        <taxon>Diaporthales</taxon>
        <taxon>Cytosporaceae</taxon>
        <taxon>Cytospora</taxon>
    </lineage>
</organism>
<name>A0A194VUN2_CYTMA</name>
<feature type="compositionally biased region" description="Basic and acidic residues" evidence="2">
    <location>
        <begin position="287"/>
        <end position="297"/>
    </location>
</feature>
<dbReference type="EMBL" id="CM003100">
    <property type="protein sequence ID" value="KUI67707.1"/>
    <property type="molecule type" value="Genomic_DNA"/>
</dbReference>
<sequence length="563" mass="62866">MDQTSHHTNTHDGLDTFGVAPKIIDLKNTKTDVIWESYRLPVSSSLYWDGGSKAFLRLQVSVNVTTPNHHKENHPLFLIIPPERIKQLSVGVSTDLAGLETQTLDFVLHRCPFLVVSSEPSIPKDDASKITKDLFYALAGQLQFSLRVKIPGRVVSSEDWHNFRRAAAGGSLAMANDRANIKIYYRGGGTIVEGDTILACSAGIATGAESLQASPEALAPEYCELPPSMDSVPAYTETPAIVDNYAGSSMLQPQDRRSSQFDPPKKHRRTSSTAVVEASALGCQSDPPKRQRCDSTTDVKEDNIGVLRRLAVEVFSGLEQELRTLKDELRETKQDLQATKQELHDTKLELEQVKTRTSDLEKYLDSGLTTDEVNCLIHDAIQSLELYSTDEVDELLFEVKVYCEGLDHREREHLVDQAISKLDIYTSVEVDERLGEVQRQCEGLNCVEAEDLVIGAKMDLQEWVQDGIKDTKRVISKWIREAKDKFQEASDHMTETFHTELRRLVRKKSCRKMHGFAAIGSKKYNRHLRAAIKRVQTLQPPPRLGSVNSTASAVSTASFNSTS</sequence>
<keyword evidence="4" id="KW-1185">Reference proteome</keyword>
<proteinExistence type="predicted"/>
<evidence type="ECO:0000256" key="2">
    <source>
        <dbReference type="SAM" id="MobiDB-lite"/>
    </source>
</evidence>
<keyword evidence="1" id="KW-0175">Coiled coil</keyword>
<protein>
    <submittedName>
        <fullName evidence="3">Uncharacterized protein</fullName>
    </submittedName>
</protein>
<dbReference type="Proteomes" id="UP000078559">
    <property type="component" value="Chromosome 3"/>
</dbReference>
<evidence type="ECO:0000313" key="3">
    <source>
        <dbReference type="EMBL" id="KUI67707.1"/>
    </source>
</evidence>
<feature type="region of interest" description="Disordered" evidence="2">
    <location>
        <begin position="248"/>
        <end position="297"/>
    </location>
</feature>
<evidence type="ECO:0000256" key="1">
    <source>
        <dbReference type="SAM" id="Coils"/>
    </source>
</evidence>
<gene>
    <name evidence="3" type="ORF">VM1G_02563</name>
</gene>
<feature type="region of interest" description="Disordered" evidence="2">
    <location>
        <begin position="539"/>
        <end position="563"/>
    </location>
</feature>
<accession>A0A194VUN2</accession>
<evidence type="ECO:0000313" key="4">
    <source>
        <dbReference type="Proteomes" id="UP000078559"/>
    </source>
</evidence>
<reference evidence="3" key="1">
    <citation type="submission" date="2014-12" db="EMBL/GenBank/DDBJ databases">
        <title>Genome Sequence of Valsa Canker Pathogens Uncovers a Specific Adaption of Colonization on Woody Bark.</title>
        <authorList>
            <person name="Yin Z."/>
            <person name="Liu H."/>
            <person name="Gao X."/>
            <person name="Li Z."/>
            <person name="Song N."/>
            <person name="Ke X."/>
            <person name="Dai Q."/>
            <person name="Wu Y."/>
            <person name="Sun Y."/>
            <person name="Xu J.-R."/>
            <person name="Kang Z.K."/>
            <person name="Wang L."/>
            <person name="Huang L."/>
        </authorList>
    </citation>
    <scope>NUCLEOTIDE SEQUENCE [LARGE SCALE GENOMIC DNA]</scope>
    <source>
        <strain evidence="3">03-8</strain>
    </source>
</reference>
<feature type="compositionally biased region" description="Low complexity" evidence="2">
    <location>
        <begin position="546"/>
        <end position="563"/>
    </location>
</feature>